<gene>
    <name evidence="1" type="ORF">I2I05_08170</name>
</gene>
<proteinExistence type="predicted"/>
<dbReference type="Proteomes" id="UP000597617">
    <property type="component" value="Unassembled WGS sequence"/>
</dbReference>
<dbReference type="RefSeq" id="WP_196281747.1">
    <property type="nucleotide sequence ID" value="NZ_JADQDQ010000003.1"/>
</dbReference>
<name>A0ABS0IGS0_9BACT</name>
<organism evidence="1 2">
    <name type="scientific">Hymenobacter jeongseonensis</name>
    <dbReference type="NCBI Taxonomy" id="2791027"/>
    <lineage>
        <taxon>Bacteria</taxon>
        <taxon>Pseudomonadati</taxon>
        <taxon>Bacteroidota</taxon>
        <taxon>Cytophagia</taxon>
        <taxon>Cytophagales</taxon>
        <taxon>Hymenobacteraceae</taxon>
        <taxon>Hymenobacter</taxon>
    </lineage>
</organism>
<evidence type="ECO:0000313" key="2">
    <source>
        <dbReference type="Proteomes" id="UP000597617"/>
    </source>
</evidence>
<comment type="caution">
    <text evidence="1">The sequence shown here is derived from an EMBL/GenBank/DDBJ whole genome shotgun (WGS) entry which is preliminary data.</text>
</comment>
<reference evidence="1 2" key="1">
    <citation type="submission" date="2020-11" db="EMBL/GenBank/DDBJ databases">
        <authorList>
            <person name="Kim M.K."/>
        </authorList>
    </citation>
    <scope>NUCLEOTIDE SEQUENCE [LARGE SCALE GENOMIC DNA]</scope>
    <source>
        <strain evidence="1 2">BT683</strain>
    </source>
</reference>
<accession>A0ABS0IGS0</accession>
<evidence type="ECO:0000313" key="1">
    <source>
        <dbReference type="EMBL" id="MBF9237372.1"/>
    </source>
</evidence>
<protein>
    <recommendedName>
        <fullName evidence="3">DUF2884 family protein</fullName>
    </recommendedName>
</protein>
<keyword evidence="2" id="KW-1185">Reference proteome</keyword>
<dbReference type="EMBL" id="JADQDQ010000003">
    <property type="protein sequence ID" value="MBF9237372.1"/>
    <property type="molecule type" value="Genomic_DNA"/>
</dbReference>
<sequence length="229" mass="24254">MKQEAVTAKYPMSQGDLLLTCHTKAEFMTRDAAAFATRGVQAARLTAFETQTNAAGNLPSDEQLDYQKQALTAAATAQRAVVESGMATVMSQVAIVHNDRSPAYKAFGSAGLYGASEGDFYVDMGHLLDWATAHAADYAAQGLTPAQLTALAADNEQYLAALKAQRLAISSRSATTQTRQITLNTLYDELAALCGIGQGLFKQTDVSKYDDYVIAPSVQPAAPVVPPVG</sequence>
<evidence type="ECO:0008006" key="3">
    <source>
        <dbReference type="Google" id="ProtNLM"/>
    </source>
</evidence>